<evidence type="ECO:0000313" key="1">
    <source>
        <dbReference type="EMBL" id="AFZ51826.1"/>
    </source>
</evidence>
<accession>K9YY05</accession>
<dbReference type="Proteomes" id="UP000010482">
    <property type="component" value="Chromosome"/>
</dbReference>
<dbReference type="STRING" id="13035.Dacsa_3319"/>
<dbReference type="eggNOG" id="ENOG5032S9F">
    <property type="taxonomic scope" value="Bacteria"/>
</dbReference>
<proteinExistence type="predicted"/>
<dbReference type="RefSeq" id="WP_015230802.1">
    <property type="nucleotide sequence ID" value="NC_019780.1"/>
</dbReference>
<evidence type="ECO:0000313" key="2">
    <source>
        <dbReference type="Proteomes" id="UP000010482"/>
    </source>
</evidence>
<sequence>MSYTFDIVGVTSIGTFVQFQHQLSQKNYLGKTYLGSYDCSLDSLIQATKTIPDKPNWDWDQVLEEIVNFWVKSEAGIQHWKQQLEIVKEESLLVARIANSEALRQEFESLFKR</sequence>
<keyword evidence="2" id="KW-1185">Reference proteome</keyword>
<dbReference type="OrthoDB" id="560781at2"/>
<protein>
    <submittedName>
        <fullName evidence="1">Uncharacterized protein</fullName>
    </submittedName>
</protein>
<reference evidence="1" key="1">
    <citation type="submission" date="2012-04" db="EMBL/GenBank/DDBJ databases">
        <title>Finished genome of Dactylococcopsis salina PCC 8305.</title>
        <authorList>
            <consortium name="US DOE Joint Genome Institute"/>
            <person name="Gugger M."/>
            <person name="Coursin T."/>
            <person name="Rippka R."/>
            <person name="Tandeau De Marsac N."/>
            <person name="Huntemann M."/>
            <person name="Wei C.-L."/>
            <person name="Han J."/>
            <person name="Detter J.C."/>
            <person name="Han C."/>
            <person name="Tapia R."/>
            <person name="Daligault H."/>
            <person name="Chen A."/>
            <person name="Krypides N."/>
            <person name="Mavromatis K."/>
            <person name="Markowitz V."/>
            <person name="Szeto E."/>
            <person name="Ivanova N."/>
            <person name="Ovchinnikova G."/>
            <person name="Pagani I."/>
            <person name="Pati A."/>
            <person name="Goodwin L."/>
            <person name="Peters L."/>
            <person name="Pitluck S."/>
            <person name="Woyke T."/>
            <person name="Kerfeld C."/>
        </authorList>
    </citation>
    <scope>NUCLEOTIDE SEQUENCE [LARGE SCALE GENOMIC DNA]</scope>
    <source>
        <strain evidence="1">PCC 8305</strain>
    </source>
</reference>
<dbReference type="KEGG" id="dsl:Dacsa_3319"/>
<organism evidence="1 2">
    <name type="scientific">Dactylococcopsis salina (strain PCC 8305)</name>
    <name type="common">Myxobactron salinum</name>
    <dbReference type="NCBI Taxonomy" id="13035"/>
    <lineage>
        <taxon>Bacteria</taxon>
        <taxon>Bacillati</taxon>
        <taxon>Cyanobacteriota</taxon>
        <taxon>Cyanophyceae</taxon>
        <taxon>Nodosilineales</taxon>
        <taxon>Cymatolegaceae</taxon>
        <taxon>Dactylococcopsis</taxon>
    </lineage>
</organism>
<dbReference type="EMBL" id="CP003944">
    <property type="protein sequence ID" value="AFZ51826.1"/>
    <property type="molecule type" value="Genomic_DNA"/>
</dbReference>
<gene>
    <name evidence="1" type="ORF">Dacsa_3319</name>
</gene>
<dbReference type="HOGENOM" id="CLU_171014_0_0_3"/>
<dbReference type="AlphaFoldDB" id="K9YY05"/>
<name>K9YY05_DACS8</name>